<dbReference type="InterPro" id="IPR050321">
    <property type="entry name" value="Glycosyltr_2/OpgH_subfam"/>
</dbReference>
<dbReference type="Proteomes" id="UP000706525">
    <property type="component" value="Unassembled WGS sequence"/>
</dbReference>
<proteinExistence type="inferred from homology"/>
<reference evidence="15 16" key="1">
    <citation type="submission" date="2021-08" db="EMBL/GenBank/DDBJ databases">
        <authorList>
            <person name="Peeters C."/>
        </authorList>
    </citation>
    <scope>NUCLEOTIDE SEQUENCE [LARGE SCALE GENOMIC DNA]</scope>
    <source>
        <strain evidence="15 16">LMG 32289</strain>
    </source>
</reference>
<evidence type="ECO:0000259" key="14">
    <source>
        <dbReference type="Pfam" id="PF13632"/>
    </source>
</evidence>
<dbReference type="NCBIfam" id="NF003958">
    <property type="entry name" value="PRK05454.2-1"/>
    <property type="match status" value="1"/>
</dbReference>
<dbReference type="CDD" id="cd04191">
    <property type="entry name" value="Glucan_BSP_MdoH"/>
    <property type="match status" value="1"/>
</dbReference>
<dbReference type="Pfam" id="PF13632">
    <property type="entry name" value="Glyco_trans_2_3"/>
    <property type="match status" value="1"/>
</dbReference>
<evidence type="ECO:0000256" key="9">
    <source>
        <dbReference type="ARBA" id="ARBA00022692"/>
    </source>
</evidence>
<name>A0ABN7Y6H5_9BURK</name>
<dbReference type="EMBL" id="CAJZAG010000002">
    <property type="protein sequence ID" value="CAG9167545.1"/>
    <property type="molecule type" value="Genomic_DNA"/>
</dbReference>
<keyword evidence="9 12" id="KW-0812">Transmembrane</keyword>
<feature type="transmembrane region" description="Helical" evidence="12">
    <location>
        <begin position="634"/>
        <end position="655"/>
    </location>
</feature>
<evidence type="ECO:0000256" key="10">
    <source>
        <dbReference type="ARBA" id="ARBA00022989"/>
    </source>
</evidence>
<evidence type="ECO:0000256" key="11">
    <source>
        <dbReference type="ARBA" id="ARBA00023136"/>
    </source>
</evidence>
<evidence type="ECO:0000256" key="7">
    <source>
        <dbReference type="ARBA" id="ARBA00022676"/>
    </source>
</evidence>
<protein>
    <recommendedName>
        <fullName evidence="4 12">Glucans biosynthesis glucosyltransferase H</fullName>
        <ecNumber evidence="12">2.4.1.-</ecNumber>
    </recommendedName>
</protein>
<keyword evidence="7 12" id="KW-0328">Glycosyltransferase</keyword>
<feature type="transmembrane region" description="Helical" evidence="12">
    <location>
        <begin position="226"/>
        <end position="252"/>
    </location>
</feature>
<keyword evidence="8 12" id="KW-0808">Transferase</keyword>
<dbReference type="InterPro" id="IPR029044">
    <property type="entry name" value="Nucleotide-diphossugar_trans"/>
</dbReference>
<sequence length="874" mass="97127">MELHLTPRLKQRPALAAACERYVDRLPASPELRSELLADAQPTPVTSVPVDGTETPAAMIELQTRLAGLREPLKEGPRPPSPDALRPDATTPGGATYASVGRRFGMAYGNPQIDGESLLERRADGTVHVDTGPKPERASMVPRQWPPHVVSGWVRNTWRRMLGRPPVPETWDTIHDGPDAEGKWHPAGSHRRWFLLGLVVAQTAAATYAMTNVLPYKGADPLEVAILVLFAVLFSWVSAGFWTAMMGFLVLAKGGDKHLISRSAASDAPIDPKARTAVIMPICNEDVTRVFAGLRATYESLERTGQMAPFDFFVLSDSGNPDLRTAEHDAWMEVCRAVGGFGRIFYRWRRHRVKRKTGNVADFCRRWGSKYRYMIVLDADSVMSGECLATLTRLMEANPGAGIIQTAPIAVGRDTLYARVQQFSTRVYGPLFTAGLHYWQLGESHYWGHNAIIRIKPFMEHCALAPLPGKGPLSGEILSHDFVEAALMRRAGWGVWIAYDLPGSFEEMPPNLLDEVKRDRRWCQGNLMNFRLWMKQGFHAVHRAVFLTGIMAYLSAPLWFLFLLLSTAMLAKHALVPPTYFSQPYQFFPTWPEWHPEKALALFSATATLLFLPKILSVLLLMKDARNYGGPVRLVLSMLIEVTLSALLAPTRMLFHTKFVVAAYSGWGISWKSPPREDAETTWGEAFRRHGGHTLLGLVWGGGVYWLSPGFLWWLLPIVGSLALSIPLSVFLSRVPLGRAARRAGLFIIPEETQVPREVVETQQHVESAHEVPGFVDAVVDPVTNALMCATASARRVQPEPTRMQHSSLVQHALTHGPGALSASQKHLLLGDPFALSRLHELVWASPLADAAWKETRVLMRRAANVLPLRPRPA</sequence>
<evidence type="ECO:0000313" key="15">
    <source>
        <dbReference type="EMBL" id="CAG9167545.1"/>
    </source>
</evidence>
<feature type="transmembrane region" description="Helical" evidence="12">
    <location>
        <begin position="711"/>
        <end position="733"/>
    </location>
</feature>
<evidence type="ECO:0000313" key="16">
    <source>
        <dbReference type="Proteomes" id="UP000706525"/>
    </source>
</evidence>
<evidence type="ECO:0000256" key="5">
    <source>
        <dbReference type="ARBA" id="ARBA00022475"/>
    </source>
</evidence>
<dbReference type="Gene3D" id="3.90.550.10">
    <property type="entry name" value="Spore Coat Polysaccharide Biosynthesis Protein SpsA, Chain A"/>
    <property type="match status" value="1"/>
</dbReference>
<comment type="similarity">
    <text evidence="3 12">Belongs to the glycosyltransferase 2 family. OpgH subfamily.</text>
</comment>
<dbReference type="PANTHER" id="PTHR43867:SF5">
    <property type="entry name" value="GLUCANS BIOSYNTHESIS GLUCOSYLTRANSFERASE H"/>
    <property type="match status" value="1"/>
</dbReference>
<evidence type="ECO:0000256" key="1">
    <source>
        <dbReference type="ARBA" id="ARBA00004429"/>
    </source>
</evidence>
<dbReference type="SUPFAM" id="SSF53448">
    <property type="entry name" value="Nucleotide-diphospho-sugar transferases"/>
    <property type="match status" value="1"/>
</dbReference>
<keyword evidence="16" id="KW-1185">Reference proteome</keyword>
<keyword evidence="10 12" id="KW-1133">Transmembrane helix</keyword>
<dbReference type="PANTHER" id="PTHR43867">
    <property type="entry name" value="CELLULOSE SYNTHASE CATALYTIC SUBUNIT A [UDP-FORMING]"/>
    <property type="match status" value="1"/>
</dbReference>
<dbReference type="InterPro" id="IPR001173">
    <property type="entry name" value="Glyco_trans_2-like"/>
</dbReference>
<comment type="caution">
    <text evidence="15">The sequence shown here is derived from an EMBL/GenBank/DDBJ whole genome shotgun (WGS) entry which is preliminary data.</text>
</comment>
<dbReference type="RefSeq" id="WP_223983759.1">
    <property type="nucleotide sequence ID" value="NZ_CAJZAG010000002.1"/>
</dbReference>
<dbReference type="NCBIfam" id="NF003962">
    <property type="entry name" value="PRK05454.2-5"/>
    <property type="match status" value="1"/>
</dbReference>
<comment type="subcellular location">
    <subcellularLocation>
        <location evidence="1">Cell inner membrane</location>
        <topology evidence="1">Multi-pass membrane protein</topology>
    </subcellularLocation>
    <subcellularLocation>
        <location evidence="12">Cell membrane</location>
        <topology evidence="12">Multi-pass membrane protein</topology>
    </subcellularLocation>
</comment>
<organism evidence="15 16">
    <name type="scientific">Cupriavidus pampae</name>
    <dbReference type="NCBI Taxonomy" id="659251"/>
    <lineage>
        <taxon>Bacteria</taxon>
        <taxon>Pseudomonadati</taxon>
        <taxon>Pseudomonadota</taxon>
        <taxon>Betaproteobacteria</taxon>
        <taxon>Burkholderiales</taxon>
        <taxon>Burkholderiaceae</taxon>
        <taxon>Cupriavidus</taxon>
    </lineage>
</organism>
<feature type="region of interest" description="Disordered" evidence="13">
    <location>
        <begin position="69"/>
        <end position="98"/>
    </location>
</feature>
<accession>A0ABN7Y6H5</accession>
<dbReference type="NCBIfam" id="NF003955">
    <property type="entry name" value="PRK05454.1-1"/>
    <property type="match status" value="1"/>
</dbReference>
<feature type="transmembrane region" description="Helical" evidence="12">
    <location>
        <begin position="544"/>
        <end position="571"/>
    </location>
</feature>
<dbReference type="InterPro" id="IPR023725">
    <property type="entry name" value="Glucans_biosynth_gluTrFase_H"/>
</dbReference>
<feature type="domain" description="Glycosyltransferase 2-like" evidence="14">
    <location>
        <begin position="375"/>
        <end position="569"/>
    </location>
</feature>
<evidence type="ECO:0000256" key="12">
    <source>
        <dbReference type="HAMAP-Rule" id="MF_01072"/>
    </source>
</evidence>
<comment type="function">
    <text evidence="12">Involved in the biosynthesis of osmoregulated periplasmic glucans (OPGs).</text>
</comment>
<keyword evidence="6" id="KW-0997">Cell inner membrane</keyword>
<evidence type="ECO:0000256" key="13">
    <source>
        <dbReference type="SAM" id="MobiDB-lite"/>
    </source>
</evidence>
<dbReference type="EC" id="2.4.1.-" evidence="12"/>
<dbReference type="GO" id="GO:0016757">
    <property type="term" value="F:glycosyltransferase activity"/>
    <property type="evidence" value="ECO:0007669"/>
    <property type="project" value="UniProtKB-KW"/>
</dbReference>
<evidence type="ECO:0000256" key="6">
    <source>
        <dbReference type="ARBA" id="ARBA00022519"/>
    </source>
</evidence>
<dbReference type="HAMAP" id="MF_01072">
    <property type="entry name" value="MdoH_OpgH"/>
    <property type="match status" value="1"/>
</dbReference>
<evidence type="ECO:0000256" key="2">
    <source>
        <dbReference type="ARBA" id="ARBA00005001"/>
    </source>
</evidence>
<evidence type="ECO:0000256" key="8">
    <source>
        <dbReference type="ARBA" id="ARBA00022679"/>
    </source>
</evidence>
<feature type="transmembrane region" description="Helical" evidence="12">
    <location>
        <begin position="599"/>
        <end position="622"/>
    </location>
</feature>
<feature type="transmembrane region" description="Helical" evidence="12">
    <location>
        <begin position="193"/>
        <end position="214"/>
    </location>
</feature>
<keyword evidence="11 12" id="KW-0472">Membrane</keyword>
<gene>
    <name evidence="12 15" type="primary">opgH</name>
    <name evidence="15" type="ORF">LMG32289_01417</name>
</gene>
<evidence type="ECO:0000256" key="4">
    <source>
        <dbReference type="ARBA" id="ARBA00020585"/>
    </source>
</evidence>
<keyword evidence="5 12" id="KW-1003">Cell membrane</keyword>
<comment type="pathway">
    <text evidence="2 12">Glycan metabolism; osmoregulated periplasmic glucan (OPG) biosynthesis.</text>
</comment>
<evidence type="ECO:0000256" key="3">
    <source>
        <dbReference type="ARBA" id="ARBA00009337"/>
    </source>
</evidence>